<dbReference type="eggNOG" id="KOG1192">
    <property type="taxonomic scope" value="Eukaryota"/>
</dbReference>
<name>M7STR9_EUTLA</name>
<feature type="region of interest" description="Disordered" evidence="2">
    <location>
        <begin position="601"/>
        <end position="695"/>
    </location>
</feature>
<dbReference type="PANTHER" id="PTHR48050:SF27">
    <property type="entry name" value="GLUCOSYLTRANSFERASE, PUTATIVE (AFU_ORTHOLOGUE AFUA_7G04880)-RELATED"/>
    <property type="match status" value="1"/>
</dbReference>
<reference evidence="6" key="1">
    <citation type="journal article" date="2013" name="Genome Announc.">
        <title>Draft genome sequence of the grapevine dieback fungus Eutypa lata UCR-EL1.</title>
        <authorList>
            <person name="Blanco-Ulate B."/>
            <person name="Rolshausen P.E."/>
            <person name="Cantu D."/>
        </authorList>
    </citation>
    <scope>NUCLEOTIDE SEQUENCE [LARGE SCALE GENOMIC DNA]</scope>
    <source>
        <strain evidence="6">UCR-EL1</strain>
    </source>
</reference>
<feature type="region of interest" description="Disordered" evidence="2">
    <location>
        <begin position="1"/>
        <end position="22"/>
    </location>
</feature>
<dbReference type="EMBL" id="KB706330">
    <property type="protein sequence ID" value="EMR67923.1"/>
    <property type="molecule type" value="Genomic_DNA"/>
</dbReference>
<accession>M7STR9</accession>
<dbReference type="Pfam" id="PF03033">
    <property type="entry name" value="Glyco_transf_28"/>
    <property type="match status" value="1"/>
</dbReference>
<dbReference type="PANTHER" id="PTHR48050">
    <property type="entry name" value="STEROL 3-BETA-GLUCOSYLTRANSFERASE"/>
    <property type="match status" value="1"/>
</dbReference>
<dbReference type="GO" id="GO:0016906">
    <property type="term" value="F:sterol 3-beta-glucosyltransferase activity"/>
    <property type="evidence" value="ECO:0007669"/>
    <property type="project" value="UniProtKB-ARBA"/>
</dbReference>
<feature type="domain" description="Erythromycin biosynthesis protein CIII-like C-terminal" evidence="4">
    <location>
        <begin position="393"/>
        <end position="488"/>
    </location>
</feature>
<dbReference type="HOGENOM" id="CLU_000537_1_1_1"/>
<feature type="compositionally biased region" description="Polar residues" evidence="2">
    <location>
        <begin position="627"/>
        <end position="637"/>
    </location>
</feature>
<proteinExistence type="predicted"/>
<evidence type="ECO:0000259" key="3">
    <source>
        <dbReference type="Pfam" id="PF03033"/>
    </source>
</evidence>
<organism evidence="5 6">
    <name type="scientific">Eutypa lata (strain UCR-EL1)</name>
    <name type="common">Grapevine dieback disease fungus</name>
    <name type="synonym">Eutypa armeniacae</name>
    <dbReference type="NCBI Taxonomy" id="1287681"/>
    <lineage>
        <taxon>Eukaryota</taxon>
        <taxon>Fungi</taxon>
        <taxon>Dikarya</taxon>
        <taxon>Ascomycota</taxon>
        <taxon>Pezizomycotina</taxon>
        <taxon>Sordariomycetes</taxon>
        <taxon>Xylariomycetidae</taxon>
        <taxon>Xylariales</taxon>
        <taxon>Diatrypaceae</taxon>
        <taxon>Eutypa</taxon>
    </lineage>
</organism>
<feature type="compositionally biased region" description="Basic and acidic residues" evidence="2">
    <location>
        <begin position="1"/>
        <end position="11"/>
    </location>
</feature>
<evidence type="ECO:0000313" key="5">
    <source>
        <dbReference type="EMBL" id="EMR67923.1"/>
    </source>
</evidence>
<evidence type="ECO:0000259" key="4">
    <source>
        <dbReference type="Pfam" id="PF06722"/>
    </source>
</evidence>
<gene>
    <name evidence="5" type="ORF">UCREL1_5078</name>
</gene>
<evidence type="ECO:0000256" key="2">
    <source>
        <dbReference type="SAM" id="MobiDB-lite"/>
    </source>
</evidence>
<dbReference type="SUPFAM" id="SSF53756">
    <property type="entry name" value="UDP-Glycosyltransferase/glycogen phosphorylase"/>
    <property type="match status" value="1"/>
</dbReference>
<dbReference type="Proteomes" id="UP000012174">
    <property type="component" value="Unassembled WGS sequence"/>
</dbReference>
<dbReference type="FunFam" id="3.40.50.2000:FF:000009">
    <property type="entry name" value="Sterol 3-beta-glucosyltransferase UGT80A2"/>
    <property type="match status" value="1"/>
</dbReference>
<feature type="domain" description="Glycosyltransferase family 28 N-terminal" evidence="3">
    <location>
        <begin position="73"/>
        <end position="222"/>
    </location>
</feature>
<dbReference type="AlphaFoldDB" id="M7STR9"/>
<feature type="compositionally biased region" description="Basic residues" evidence="2">
    <location>
        <begin position="679"/>
        <end position="692"/>
    </location>
</feature>
<feature type="compositionally biased region" description="Polar residues" evidence="2">
    <location>
        <begin position="648"/>
        <end position="660"/>
    </location>
</feature>
<dbReference type="InterPro" id="IPR002213">
    <property type="entry name" value="UDP_glucos_trans"/>
</dbReference>
<dbReference type="Gene3D" id="3.40.50.2000">
    <property type="entry name" value="Glycogen Phosphorylase B"/>
    <property type="match status" value="2"/>
</dbReference>
<dbReference type="Pfam" id="PF06722">
    <property type="entry name" value="EryCIII-like_C"/>
    <property type="match status" value="1"/>
</dbReference>
<dbReference type="CDD" id="cd03784">
    <property type="entry name" value="GT1_Gtf-like"/>
    <property type="match status" value="1"/>
</dbReference>
<dbReference type="OMA" id="PNPNIYY"/>
<dbReference type="OrthoDB" id="5835829at2759"/>
<evidence type="ECO:0000256" key="1">
    <source>
        <dbReference type="ARBA" id="ARBA00022679"/>
    </source>
</evidence>
<feature type="compositionally biased region" description="Low complexity" evidence="2">
    <location>
        <begin position="606"/>
        <end position="615"/>
    </location>
</feature>
<evidence type="ECO:0000313" key="6">
    <source>
        <dbReference type="Proteomes" id="UP000012174"/>
    </source>
</evidence>
<dbReference type="STRING" id="1287681.M7STR9"/>
<dbReference type="InterPro" id="IPR004276">
    <property type="entry name" value="GlycoTrans_28_N"/>
</dbReference>
<dbReference type="KEGG" id="ela:UCREL1_5078"/>
<sequence length="810" mass="88079">MERDSLEREATRTPPPEYSSIAPEIVLEAKSRLFHTLSRVAAHKDATRPPQATDDLRPTYTSQEKNHPLRLNIVIQVVGSRGDVQPFVALGSELRRRGHRVRLATHDVFDGFVRAAAGLEFYPIGGDPAELMAYMVKNPGLIPRMRSLREGEIRKKRHMVAEMLEGCWRACVEPDPATGRPFVAEAIIANPPSFAHVHCAQALGVPLHLMFTMPWTSTTAFPHPLANIEFGGSSLPVGTVNHISYLAVEWMTWKGLGDLVNSWRTKTLGLDPVPPSEGPRLTETLRIPFTYCWSPALIPKPADWPPYVDVCGFFFRDPPQYDPPAELAKFLHAGPPPVYIGFGSIVIDDPAKLTATILQAVRETGVRAIVSRGWSKLGGSDDDQGGYDYDKRNVMFIGDCPHDWLFQHVAAVVHHGGAGTTACGLLNGRPTTIVPFFGDQPFWGAMVAAAGAGSAPIPQRQLNSKNLAEAIRFCLTPEASVAAERLGAQMRTESGVKAAVDSFHAQLPMRELRCDILRDRAAAWSYRQGRTEIKLSKLAAEILMDNLKISGDELNRYDSMSIVIDPTRWDPVTGTTSSLISTFRGMVVSASDIVIKPVQVYHHSSQRNSLSSTRSEGMLDPAAIHNASKTTTRPNTSYKERDHDNPGEGTTANPSSPSTAQSLPIPSSSSFSSSSPSSHRSHHQHHHHHHQSKLAAEAIAGSAAGLGGFFKYFFKGMIIDMPLAATEGLRVLPRWYGGEVREIGPVADWKSGAVAAGRNFKYGVADGFADLVREPVKGGQEGGALGAVKGVGKGSVNMISKVSSVMELMS</sequence>
<dbReference type="FunFam" id="3.40.50.2000:FF:000100">
    <property type="entry name" value="Glycosyltransferase family 1 protein"/>
    <property type="match status" value="1"/>
</dbReference>
<feature type="region of interest" description="Disordered" evidence="2">
    <location>
        <begin position="43"/>
        <end position="62"/>
    </location>
</feature>
<protein>
    <submittedName>
        <fullName evidence="5">Putative sterol glucosyltransferase protein</fullName>
    </submittedName>
</protein>
<keyword evidence="1 5" id="KW-0808">Transferase</keyword>
<keyword evidence="6" id="KW-1185">Reference proteome</keyword>
<feature type="compositionally biased region" description="Low complexity" evidence="2">
    <location>
        <begin position="661"/>
        <end position="678"/>
    </location>
</feature>
<dbReference type="InterPro" id="IPR010610">
    <property type="entry name" value="EryCIII-like_C"/>
</dbReference>
<dbReference type="GO" id="GO:0005975">
    <property type="term" value="P:carbohydrate metabolic process"/>
    <property type="evidence" value="ECO:0007669"/>
    <property type="project" value="InterPro"/>
</dbReference>
<dbReference type="InterPro" id="IPR050426">
    <property type="entry name" value="Glycosyltransferase_28"/>
</dbReference>